<feature type="compositionally biased region" description="Basic and acidic residues" evidence="2">
    <location>
        <begin position="339"/>
        <end position="348"/>
    </location>
</feature>
<feature type="compositionally biased region" description="Basic and acidic residues" evidence="2">
    <location>
        <begin position="188"/>
        <end position="203"/>
    </location>
</feature>
<protein>
    <submittedName>
        <fullName evidence="3">Uncharacterized protein</fullName>
    </submittedName>
</protein>
<reference evidence="3" key="1">
    <citation type="submission" date="2023-01" db="EMBL/GenBank/DDBJ databases">
        <title>The chitinases involved in constricting ring structure development in the nematode-trapping fungus Drechslerella dactyloides.</title>
        <authorList>
            <person name="Wang R."/>
            <person name="Zhang L."/>
            <person name="Tang P."/>
            <person name="Li S."/>
            <person name="Liang L."/>
        </authorList>
    </citation>
    <scope>NUCLEOTIDE SEQUENCE</scope>
    <source>
        <strain evidence="3">YMF1.00031</strain>
    </source>
</reference>
<feature type="region of interest" description="Disordered" evidence="2">
    <location>
        <begin position="182"/>
        <end position="219"/>
    </location>
</feature>
<keyword evidence="1" id="KW-0175">Coiled coil</keyword>
<feature type="compositionally biased region" description="Polar residues" evidence="2">
    <location>
        <begin position="19"/>
        <end position="60"/>
    </location>
</feature>
<organism evidence="3 4">
    <name type="scientific">Drechslerella dactyloides</name>
    <name type="common">Nematode-trapping fungus</name>
    <name type="synonym">Arthrobotrys dactyloides</name>
    <dbReference type="NCBI Taxonomy" id="74499"/>
    <lineage>
        <taxon>Eukaryota</taxon>
        <taxon>Fungi</taxon>
        <taxon>Dikarya</taxon>
        <taxon>Ascomycota</taxon>
        <taxon>Pezizomycotina</taxon>
        <taxon>Orbiliomycetes</taxon>
        <taxon>Orbiliales</taxon>
        <taxon>Orbiliaceae</taxon>
        <taxon>Drechslerella</taxon>
    </lineage>
</organism>
<dbReference type="Proteomes" id="UP001221413">
    <property type="component" value="Unassembled WGS sequence"/>
</dbReference>
<feature type="coiled-coil region" evidence="1">
    <location>
        <begin position="124"/>
        <end position="151"/>
    </location>
</feature>
<accession>A0AAD6J4V5</accession>
<feature type="coiled-coil region" evidence="1">
    <location>
        <begin position="527"/>
        <end position="564"/>
    </location>
</feature>
<dbReference type="AlphaFoldDB" id="A0AAD6J4V5"/>
<dbReference type="EMBL" id="JAQGDS010000001">
    <property type="protein sequence ID" value="KAJ6264449.1"/>
    <property type="molecule type" value="Genomic_DNA"/>
</dbReference>
<evidence type="ECO:0000313" key="4">
    <source>
        <dbReference type="Proteomes" id="UP001221413"/>
    </source>
</evidence>
<comment type="caution">
    <text evidence="3">The sequence shown here is derived from an EMBL/GenBank/DDBJ whole genome shotgun (WGS) entry which is preliminary data.</text>
</comment>
<evidence type="ECO:0000256" key="2">
    <source>
        <dbReference type="SAM" id="MobiDB-lite"/>
    </source>
</evidence>
<evidence type="ECO:0000313" key="3">
    <source>
        <dbReference type="EMBL" id="KAJ6264449.1"/>
    </source>
</evidence>
<sequence length="633" mass="72949">MLSRRESIDISPLGPSRNAARQSRSPTVRSPTSHSGSPSIRSITSQSRSPSIRSATSQSRPPVASKKAINSHSPTIGRPPLEGDPTKDYFRILGLTEGPQAPEAGIVRDQADKLKRSIRKRRKNTESFEIIRELEEQLADLREARRFFLQTDPDGALFGIWWQLWGPRAAAFNLLKEPWTNEEPNADGIERTGKKSAKGKEPMIPRPSNDGKKRPRRTRGAKTYVLEFPQRRQQSDIADDEVEKVGSVDFDVASADTLRHVIHPISIRAWADDRISIDRDRRLEHLKLGKQAPAWFVAENNSEARIAAIRELQKSIPDIPWKHYAMRQECDRLVEATREKNKRRETLDSHCPPTPPPRPYNTGKSGIEIPEGVIWGEDLDAVIEKKKNDPSARIGLEYMEPRANKPKEYLERKAAEFKSGQYNGVRTDPDILSPEENRKIKPIKRHWVWELIFGKDEREYAHPEVRHLPVQHRWKAPNWRLNNKYELEHKCVPGESYLEHLFYSDKHFIWPMELPRPTGPSARDSFLRKLKQKDDLAESRKTKLENEDRKKKAAEVLADEEKVERRLPDWGFEKVRVHRRGSSLEREPLSINLPGRQEGQFEILDIPTDMVHMVEGIVSDEEALRYEGQSQQN</sequence>
<name>A0AAD6J4V5_DREDA</name>
<feature type="region of interest" description="Disordered" evidence="2">
    <location>
        <begin position="1"/>
        <end position="87"/>
    </location>
</feature>
<evidence type="ECO:0000256" key="1">
    <source>
        <dbReference type="SAM" id="Coils"/>
    </source>
</evidence>
<proteinExistence type="predicted"/>
<gene>
    <name evidence="3" type="ORF">Dda_0595</name>
</gene>
<feature type="region of interest" description="Disordered" evidence="2">
    <location>
        <begin position="339"/>
        <end position="366"/>
    </location>
</feature>
<keyword evidence="4" id="KW-1185">Reference proteome</keyword>